<evidence type="ECO:0000256" key="2">
    <source>
        <dbReference type="ARBA" id="ARBA00023002"/>
    </source>
</evidence>
<dbReference type="KEGG" id="pect:BN1012_Phect2014"/>
<keyword evidence="2" id="KW-0560">Oxidoreductase</keyword>
<accession>X5MDK0</accession>
<proteinExistence type="inferred from homology"/>
<name>X5MDK0_9HYPH</name>
<feature type="domain" description="Flavodoxin-like fold" evidence="3">
    <location>
        <begin position="6"/>
        <end position="176"/>
    </location>
</feature>
<dbReference type="PANTHER" id="PTHR10204:SF34">
    <property type="entry name" value="NAD(P)H DEHYDROGENASE [QUINONE] 1 ISOFORM 1"/>
    <property type="match status" value="1"/>
</dbReference>
<comment type="similarity">
    <text evidence="1">Belongs to the NAD(P)H dehydrogenase (quinone) family.</text>
</comment>
<gene>
    <name evidence="4" type="ORF">BN1012_Phect2014</name>
</gene>
<dbReference type="Pfam" id="PF02525">
    <property type="entry name" value="Flavodoxin_2"/>
    <property type="match status" value="1"/>
</dbReference>
<organism evidence="4 5">
    <name type="scientific">Candidatus Phaeomarinibacter ectocarpi</name>
    <dbReference type="NCBI Taxonomy" id="1458461"/>
    <lineage>
        <taxon>Bacteria</taxon>
        <taxon>Pseudomonadati</taxon>
        <taxon>Pseudomonadota</taxon>
        <taxon>Alphaproteobacteria</taxon>
        <taxon>Hyphomicrobiales</taxon>
        <taxon>Parvibaculaceae</taxon>
        <taxon>Candidatus Phaeomarinibacter</taxon>
    </lineage>
</organism>
<dbReference type="SUPFAM" id="SSF52218">
    <property type="entry name" value="Flavoproteins"/>
    <property type="match status" value="1"/>
</dbReference>
<dbReference type="EMBL" id="HG966617">
    <property type="protein sequence ID" value="CDO60227.1"/>
    <property type="molecule type" value="Genomic_DNA"/>
</dbReference>
<dbReference type="InterPro" id="IPR051545">
    <property type="entry name" value="NAD(P)H_dehydrogenase_qn"/>
</dbReference>
<evidence type="ECO:0000313" key="5">
    <source>
        <dbReference type="Proteomes" id="UP000032160"/>
    </source>
</evidence>
<dbReference type="AlphaFoldDB" id="X5MDK0"/>
<dbReference type="GO" id="GO:0003955">
    <property type="term" value="F:NAD(P)H dehydrogenase (quinone) activity"/>
    <property type="evidence" value="ECO:0007669"/>
    <property type="project" value="TreeGrafter"/>
</dbReference>
<evidence type="ECO:0000259" key="3">
    <source>
        <dbReference type="Pfam" id="PF02525"/>
    </source>
</evidence>
<dbReference type="OrthoDB" id="9798454at2"/>
<dbReference type="RefSeq" id="WP_043948326.1">
    <property type="nucleotide sequence ID" value="NZ_HG966617.1"/>
</dbReference>
<dbReference type="InterPro" id="IPR003680">
    <property type="entry name" value="Flavodoxin_fold"/>
</dbReference>
<dbReference type="InterPro" id="IPR029039">
    <property type="entry name" value="Flavoprotein-like_sf"/>
</dbReference>
<protein>
    <submittedName>
        <fullName evidence="4">NAD(P)H dehydrogenase, quinone family</fullName>
    </submittedName>
</protein>
<reference evidence="4 5" key="1">
    <citation type="journal article" date="2014" name="Front. Genet.">
        <title>Genome and metabolic network of "Candidatus Phaeomarinobacter ectocarpi" Ec32, a new candidate genus of Alphaproteobacteria frequently associated with brown algae.</title>
        <authorList>
            <person name="Dittami S.M."/>
            <person name="Barbeyron T."/>
            <person name="Boyen C."/>
            <person name="Cambefort J."/>
            <person name="Collet G."/>
            <person name="Delage L."/>
            <person name="Gobet A."/>
            <person name="Groisillier A."/>
            <person name="Leblanc C."/>
            <person name="Michel G."/>
            <person name="Scornet D."/>
            <person name="Siegel A."/>
            <person name="Tapia J.E."/>
            <person name="Tonon T."/>
        </authorList>
    </citation>
    <scope>NUCLEOTIDE SEQUENCE [LARGE SCALE GENOMIC DNA]</scope>
    <source>
        <strain evidence="4 5">Ec32</strain>
    </source>
</reference>
<dbReference type="Gene3D" id="3.40.50.360">
    <property type="match status" value="1"/>
</dbReference>
<evidence type="ECO:0000256" key="1">
    <source>
        <dbReference type="ARBA" id="ARBA00006252"/>
    </source>
</evidence>
<sequence length="208" mass="22959">MSNSAKKIFIWVAHPKANTLNSGIADAYAAGAARQGAEIRRMDLSDMAFDLNFEGYDDPYADNTKAAVGSGGKALEPDLLQWQANMRWADHVMIVHPYWWGAMPTKAKAVLDRALTPGFAFKYHQRGVKWDKLLEGKTADAIITSDTPPLLDTLLYRSPGRRVIKNQVLDFCGIKSKNILQWGSVKLASDKKIGRWIGKAEKLGALAA</sequence>
<keyword evidence="5" id="KW-1185">Reference proteome</keyword>
<dbReference type="GO" id="GO:0005829">
    <property type="term" value="C:cytosol"/>
    <property type="evidence" value="ECO:0007669"/>
    <property type="project" value="TreeGrafter"/>
</dbReference>
<dbReference type="HOGENOM" id="CLU_058643_1_0_5"/>
<dbReference type="PANTHER" id="PTHR10204">
    <property type="entry name" value="NAD P H OXIDOREDUCTASE-RELATED"/>
    <property type="match status" value="1"/>
</dbReference>
<dbReference type="STRING" id="1458461.BN1012_Phect2014"/>
<dbReference type="PATRIC" id="fig|1458461.3.peg.2020"/>
<dbReference type="Proteomes" id="UP000032160">
    <property type="component" value="Chromosome I"/>
</dbReference>
<evidence type="ECO:0000313" key="4">
    <source>
        <dbReference type="EMBL" id="CDO60227.1"/>
    </source>
</evidence>